<dbReference type="Gene3D" id="2.60.40.150">
    <property type="entry name" value="C2 domain"/>
    <property type="match status" value="1"/>
</dbReference>
<sequence>MDPPQKLNGSLLRQDALDGDLPDPMVMDPNAANIPEYLQVFPDDSSERITSAEPTPPGNTDPPSSSRFLPVRPPPPPPLKSRLLSACLPDTQSLGPPPLPPGSRMPLGNKRFSLDLPEAARRLNRSRTQVEHHEPFSIRLIDCPEGSTGALTSFCAATSHLLSRHEHTDEVHNSGVVWGRVSQVHAALLQQVEVTVSVATEWNQSQLPLATTLNRTVKSLIGELLQLLQPAPGTCQGYVLKLCDSEEYLQNEEVLGTHDSIQRYHKYELAVPLRLLPLSGAKHRLARDLEDDRRPCQLYPHLRHAGVFSTSRLNLQQMLSSYNREMMELMRSKSGMNVNVVVDHVRTICKLLCGLSSQELEEAIGRLNRVNPITLSQEEKTECETAMVVLHSALLKLLQAFFDNFQSDFRVQEATEKRQIRDVEENADVFQLTISALYQLQTSWTSSYECFSVSCDLTYGTTKICETGISQNISTALCYGNKIQCNRMMVFPVPVHQLPYECMLTFRLKGSKRGKNPELLGWAVLPLYTHRTLVTGTVLLSLSSLAELPTPPLPSSL</sequence>
<dbReference type="InterPro" id="IPR000341">
    <property type="entry name" value="PI3K_Ras-bd_dom"/>
</dbReference>
<feature type="domain" description="PI3K-RBD" evidence="3">
    <location>
        <begin position="191"/>
        <end position="277"/>
    </location>
</feature>
<dbReference type="Proteomes" id="UP000516260">
    <property type="component" value="Chromosome 12"/>
</dbReference>
<keyword evidence="6" id="KW-1185">Reference proteome</keyword>
<dbReference type="Gene3D" id="3.10.20.770">
    <property type="match status" value="1"/>
</dbReference>
<comment type="similarity">
    <text evidence="1">Belongs to the PI3/PI4-kinase family.</text>
</comment>
<dbReference type="InterPro" id="IPR029071">
    <property type="entry name" value="Ubiquitin-like_domsf"/>
</dbReference>
<feature type="region of interest" description="Disordered" evidence="2">
    <location>
        <begin position="1"/>
        <end position="109"/>
    </location>
</feature>
<evidence type="ECO:0000313" key="6">
    <source>
        <dbReference type="Proteomes" id="UP000516260"/>
    </source>
</evidence>
<evidence type="ECO:0000259" key="4">
    <source>
        <dbReference type="PROSITE" id="PS51547"/>
    </source>
</evidence>
<protein>
    <recommendedName>
        <fullName evidence="7">PI3K-RBD domain-containing protein</fullName>
    </recommendedName>
</protein>
<dbReference type="SUPFAM" id="SSF54236">
    <property type="entry name" value="Ubiquitin-like"/>
    <property type="match status" value="1"/>
</dbReference>
<dbReference type="SUPFAM" id="SSF49562">
    <property type="entry name" value="C2 domain (Calcium/lipid-binding domain, CaLB)"/>
    <property type="match status" value="1"/>
</dbReference>
<feature type="domain" description="C2 PI3K-type" evidence="4">
    <location>
        <begin position="426"/>
        <end position="557"/>
    </location>
</feature>
<evidence type="ECO:0008006" key="7">
    <source>
        <dbReference type="Google" id="ProtNLM"/>
    </source>
</evidence>
<comment type="caution">
    <text evidence="5">The sequence shown here is derived from an EMBL/GenBank/DDBJ whole genome shotgun (WGS) entry which is preliminary data.</text>
</comment>
<dbReference type="InterPro" id="IPR002420">
    <property type="entry name" value="PI3K-type_C2_dom"/>
</dbReference>
<dbReference type="Pfam" id="PF00794">
    <property type="entry name" value="PI3K_rbd"/>
    <property type="match status" value="1"/>
</dbReference>
<proteinExistence type="inferred from homology"/>
<dbReference type="InterPro" id="IPR035892">
    <property type="entry name" value="C2_domain_sf"/>
</dbReference>
<name>A0A4Z2C7T0_9TELE</name>
<dbReference type="AlphaFoldDB" id="A0A4Z2C7T0"/>
<evidence type="ECO:0000259" key="3">
    <source>
        <dbReference type="PROSITE" id="PS51546"/>
    </source>
</evidence>
<organism evidence="5 6">
    <name type="scientific">Takifugu bimaculatus</name>
    <dbReference type="NCBI Taxonomy" id="433685"/>
    <lineage>
        <taxon>Eukaryota</taxon>
        <taxon>Metazoa</taxon>
        <taxon>Chordata</taxon>
        <taxon>Craniata</taxon>
        <taxon>Vertebrata</taxon>
        <taxon>Euteleostomi</taxon>
        <taxon>Actinopterygii</taxon>
        <taxon>Neopterygii</taxon>
        <taxon>Teleostei</taxon>
        <taxon>Neoteleostei</taxon>
        <taxon>Acanthomorphata</taxon>
        <taxon>Eupercaria</taxon>
        <taxon>Tetraodontiformes</taxon>
        <taxon>Tetradontoidea</taxon>
        <taxon>Tetraodontidae</taxon>
        <taxon>Takifugu</taxon>
    </lineage>
</organism>
<reference evidence="5 6" key="1">
    <citation type="submission" date="2019-04" db="EMBL/GenBank/DDBJ databases">
        <title>The sequence and de novo assembly of Takifugu bimaculatus genome using PacBio and Hi-C technologies.</title>
        <authorList>
            <person name="Xu P."/>
            <person name="Liu B."/>
            <person name="Zhou Z."/>
        </authorList>
    </citation>
    <scope>NUCLEOTIDE SEQUENCE [LARGE SCALE GENOMIC DNA]</scope>
    <source>
        <strain evidence="5">TB-2018</strain>
        <tissue evidence="5">Muscle</tissue>
    </source>
</reference>
<evidence type="ECO:0000313" key="5">
    <source>
        <dbReference type="EMBL" id="TNN00285.1"/>
    </source>
</evidence>
<dbReference type="EMBL" id="SWLE01000004">
    <property type="protein sequence ID" value="TNN00285.1"/>
    <property type="molecule type" value="Genomic_DNA"/>
</dbReference>
<gene>
    <name evidence="5" type="ORF">fugu_011531</name>
</gene>
<dbReference type="PROSITE" id="PS51547">
    <property type="entry name" value="C2_PI3K"/>
    <property type="match status" value="1"/>
</dbReference>
<accession>A0A4Z2C7T0</accession>
<dbReference type="Pfam" id="PF00792">
    <property type="entry name" value="PI3K_C2"/>
    <property type="match status" value="1"/>
</dbReference>
<evidence type="ECO:0000256" key="2">
    <source>
        <dbReference type="SAM" id="MobiDB-lite"/>
    </source>
</evidence>
<evidence type="ECO:0000256" key="1">
    <source>
        <dbReference type="PROSITE-ProRule" id="PRU00880"/>
    </source>
</evidence>
<dbReference type="PROSITE" id="PS51546">
    <property type="entry name" value="PI3K_RBD"/>
    <property type="match status" value="1"/>
</dbReference>